<keyword evidence="3" id="KW-0813">Transport</keyword>
<feature type="transmembrane region" description="Helical" evidence="13">
    <location>
        <begin position="459"/>
        <end position="481"/>
    </location>
</feature>
<evidence type="ECO:0000256" key="13">
    <source>
        <dbReference type="SAM" id="Phobius"/>
    </source>
</evidence>
<evidence type="ECO:0000256" key="7">
    <source>
        <dbReference type="ARBA" id="ARBA00023053"/>
    </source>
</evidence>
<dbReference type="InterPro" id="IPR051163">
    <property type="entry name" value="Sodium:Solute_Symporter_SSF"/>
</dbReference>
<evidence type="ECO:0000256" key="12">
    <source>
        <dbReference type="SAM" id="MobiDB-lite"/>
    </source>
</evidence>
<evidence type="ECO:0000313" key="15">
    <source>
        <dbReference type="RefSeq" id="XP_022250400.1"/>
    </source>
</evidence>
<dbReference type="InterPro" id="IPR001734">
    <property type="entry name" value="Na/solute_symporter"/>
</dbReference>
<evidence type="ECO:0000256" key="6">
    <source>
        <dbReference type="ARBA" id="ARBA00022989"/>
    </source>
</evidence>
<evidence type="ECO:0000256" key="4">
    <source>
        <dbReference type="ARBA" id="ARBA00022475"/>
    </source>
</evidence>
<feature type="transmembrane region" description="Helical" evidence="13">
    <location>
        <begin position="406"/>
        <end position="425"/>
    </location>
</feature>
<evidence type="ECO:0000256" key="10">
    <source>
        <dbReference type="ARBA" id="ARBA00023201"/>
    </source>
</evidence>
<dbReference type="CDD" id="cd11492">
    <property type="entry name" value="SLC5sbd_NIS-SMVT"/>
    <property type="match status" value="1"/>
</dbReference>
<feature type="transmembrane region" description="Helical" evidence="13">
    <location>
        <begin position="207"/>
        <end position="226"/>
    </location>
</feature>
<feature type="transmembrane region" description="Helical" evidence="13">
    <location>
        <begin position="297"/>
        <end position="320"/>
    </location>
</feature>
<organism evidence="14 15">
    <name type="scientific">Limulus polyphemus</name>
    <name type="common">Atlantic horseshoe crab</name>
    <dbReference type="NCBI Taxonomy" id="6850"/>
    <lineage>
        <taxon>Eukaryota</taxon>
        <taxon>Metazoa</taxon>
        <taxon>Ecdysozoa</taxon>
        <taxon>Arthropoda</taxon>
        <taxon>Chelicerata</taxon>
        <taxon>Merostomata</taxon>
        <taxon>Xiphosura</taxon>
        <taxon>Limulidae</taxon>
        <taxon>Limulus</taxon>
    </lineage>
</organism>
<feature type="transmembrane region" description="Helical" evidence="13">
    <location>
        <begin position="340"/>
        <end position="364"/>
    </location>
</feature>
<dbReference type="PROSITE" id="PS50283">
    <property type="entry name" value="NA_SOLUT_SYMP_3"/>
    <property type="match status" value="1"/>
</dbReference>
<dbReference type="Pfam" id="PF00474">
    <property type="entry name" value="SSF"/>
    <property type="match status" value="1"/>
</dbReference>
<feature type="transmembrane region" description="Helical" evidence="13">
    <location>
        <begin position="32"/>
        <end position="51"/>
    </location>
</feature>
<feature type="transmembrane region" description="Helical" evidence="13">
    <location>
        <begin position="102"/>
        <end position="125"/>
    </location>
</feature>
<keyword evidence="9 13" id="KW-0472">Membrane</keyword>
<evidence type="ECO:0000256" key="8">
    <source>
        <dbReference type="ARBA" id="ARBA00023065"/>
    </source>
</evidence>
<dbReference type="PANTHER" id="PTHR42985">
    <property type="entry name" value="SODIUM-COUPLED MONOCARBOXYLATE TRANSPORTER"/>
    <property type="match status" value="1"/>
</dbReference>
<sequence length="651" mass="70571">MAETTTTMISTTTTSSESSPAELVSRFGTPDYVVFAGMLTVSAAIGIYYACSGSKQSTTKEFLMGNRSMSVFPVSMSVLASFMSAITLLGTPAEVYQYGTQYWMIIISYFFVIPMSAHLYLPIFYNLGLTSAYEYLERRFSRVVRTLGSMVFSIQMIMYMAIVLYAPSLALSQVTGISVWSAVLSIGLVCTFYTAVGGIKAVVWTDLFQVTMMFIAMFVVVFKGAADEGGWANVWQKNLDGQRIEFFNFNPDPTVRHTVWNLAVGGYFTWVSIYGVNQAMVQRYLSIPTLRGAQTALWLNLPGLSVLLTISCMAGLVIYTKYETCDPLSWTNFKIAPDQLFPLFVMDVLGFLPGLPGLFVSGIFSGALSTVSSGVNSLAAVTLEDFVKAYIKKDISELWATRLTKILAIVYGVIAIALVAVAQLLGNVLQAALSIFGMIGGPLIGLFSLGMFFPWANAVGAITGLFSGLGIAFWVGFGSFVHKPAAPKSPFSIAGCHNGTALLATTVAPSIKNAEIFGLYRISYIWFSGLSCCVVIIVGLLVSFITGLQNPEDVDPKLIIPVFDKLCCCLPAKVRRKLRFHVGRNVTVFPKDMSVSTMATVVSSVSFEKPPFQPEGISNIAFSPSSTDLGGLTMGKDKINSNEPECTLTPL</sequence>
<proteinExistence type="inferred from homology"/>
<dbReference type="GeneID" id="106466214"/>
<keyword evidence="5 13" id="KW-0812">Transmembrane</keyword>
<evidence type="ECO:0000256" key="11">
    <source>
        <dbReference type="RuleBase" id="RU362091"/>
    </source>
</evidence>
<accession>A0ABM1T3E4</accession>
<keyword evidence="8" id="KW-0406">Ion transport</keyword>
<feature type="transmembrane region" description="Helical" evidence="13">
    <location>
        <begin position="146"/>
        <end position="165"/>
    </location>
</feature>
<dbReference type="InterPro" id="IPR038377">
    <property type="entry name" value="Na/Glc_symporter_sf"/>
</dbReference>
<keyword evidence="14" id="KW-1185">Reference proteome</keyword>
<feature type="transmembrane region" description="Helical" evidence="13">
    <location>
        <begin position="71"/>
        <end position="90"/>
    </location>
</feature>
<feature type="compositionally biased region" description="Low complexity" evidence="12">
    <location>
        <begin position="1"/>
        <end position="19"/>
    </location>
</feature>
<dbReference type="Proteomes" id="UP000694941">
    <property type="component" value="Unplaced"/>
</dbReference>
<feature type="transmembrane region" description="Helical" evidence="13">
    <location>
        <begin position="177"/>
        <end position="195"/>
    </location>
</feature>
<feature type="transmembrane region" description="Helical" evidence="13">
    <location>
        <begin position="431"/>
        <end position="452"/>
    </location>
</feature>
<evidence type="ECO:0000256" key="5">
    <source>
        <dbReference type="ARBA" id="ARBA00022692"/>
    </source>
</evidence>
<evidence type="ECO:0000256" key="3">
    <source>
        <dbReference type="ARBA" id="ARBA00022448"/>
    </source>
</evidence>
<evidence type="ECO:0000313" key="14">
    <source>
        <dbReference type="Proteomes" id="UP000694941"/>
    </source>
</evidence>
<name>A0ABM1T3E4_LIMPO</name>
<feature type="transmembrane region" description="Helical" evidence="13">
    <location>
        <begin position="524"/>
        <end position="548"/>
    </location>
</feature>
<feature type="region of interest" description="Disordered" evidence="12">
    <location>
        <begin position="1"/>
        <end position="22"/>
    </location>
</feature>
<reference evidence="15" key="1">
    <citation type="submission" date="2025-08" db="UniProtKB">
        <authorList>
            <consortium name="RefSeq"/>
        </authorList>
    </citation>
    <scope>IDENTIFICATION</scope>
    <source>
        <tissue evidence="15">Muscle</tissue>
    </source>
</reference>
<evidence type="ECO:0000256" key="1">
    <source>
        <dbReference type="ARBA" id="ARBA00004651"/>
    </source>
</evidence>
<dbReference type="NCBIfam" id="TIGR00813">
    <property type="entry name" value="sss"/>
    <property type="match status" value="1"/>
</dbReference>
<gene>
    <name evidence="15" type="primary">LOC106466214</name>
</gene>
<comment type="similarity">
    <text evidence="2 11">Belongs to the sodium:solute symporter (SSF) (TC 2.A.21) family.</text>
</comment>
<dbReference type="Gene3D" id="1.20.1730.10">
    <property type="entry name" value="Sodium/glucose cotransporter"/>
    <property type="match status" value="1"/>
</dbReference>
<evidence type="ECO:0000256" key="9">
    <source>
        <dbReference type="ARBA" id="ARBA00023136"/>
    </source>
</evidence>
<feature type="transmembrane region" description="Helical" evidence="13">
    <location>
        <begin position="258"/>
        <end position="276"/>
    </location>
</feature>
<dbReference type="RefSeq" id="XP_022250400.1">
    <property type="nucleotide sequence ID" value="XM_022394692.1"/>
</dbReference>
<keyword evidence="7" id="KW-0915">Sodium</keyword>
<keyword evidence="10" id="KW-0739">Sodium transport</keyword>
<keyword evidence="6 13" id="KW-1133">Transmembrane helix</keyword>
<dbReference type="PANTHER" id="PTHR42985:SF40">
    <property type="entry name" value="LD47995P-RELATED"/>
    <property type="match status" value="1"/>
</dbReference>
<comment type="subcellular location">
    <subcellularLocation>
        <location evidence="1">Cell membrane</location>
        <topology evidence="1">Multi-pass membrane protein</topology>
    </subcellularLocation>
</comment>
<keyword evidence="4" id="KW-1003">Cell membrane</keyword>
<protein>
    <submittedName>
        <fullName evidence="15">Sodium-coupled monocarboxylate transporter 1-like</fullName>
    </submittedName>
</protein>
<evidence type="ECO:0000256" key="2">
    <source>
        <dbReference type="ARBA" id="ARBA00006434"/>
    </source>
</evidence>